<feature type="compositionally biased region" description="Basic and acidic residues" evidence="12">
    <location>
        <begin position="192"/>
        <end position="202"/>
    </location>
</feature>
<dbReference type="GO" id="GO:0006357">
    <property type="term" value="P:regulation of transcription by RNA polymerase II"/>
    <property type="evidence" value="ECO:0007669"/>
    <property type="project" value="InterPro"/>
</dbReference>
<dbReference type="GO" id="GO:0016592">
    <property type="term" value="C:mediator complex"/>
    <property type="evidence" value="ECO:0007669"/>
    <property type="project" value="InterPro"/>
</dbReference>
<dbReference type="GO" id="GO:0003712">
    <property type="term" value="F:transcription coregulator activity"/>
    <property type="evidence" value="ECO:0007669"/>
    <property type="project" value="InterPro"/>
</dbReference>
<dbReference type="Proteomes" id="UP001321760">
    <property type="component" value="Unassembled WGS sequence"/>
</dbReference>
<feature type="compositionally biased region" description="Basic and acidic residues" evidence="12">
    <location>
        <begin position="73"/>
        <end position="82"/>
    </location>
</feature>
<comment type="subunit">
    <text evidence="3">Component of the SRB8-11 complex, which itself associates with the Mediator complex.</text>
</comment>
<evidence type="ECO:0000256" key="9">
    <source>
        <dbReference type="ARBA" id="ARBA00023242"/>
    </source>
</evidence>
<keyword evidence="9" id="KW-0539">Nucleus</keyword>
<evidence type="ECO:0000256" key="3">
    <source>
        <dbReference type="ARBA" id="ARBA00011629"/>
    </source>
</evidence>
<comment type="caution">
    <text evidence="14">The sequence shown here is derived from an EMBL/GenBank/DDBJ whole genome shotgun (WGS) entry which is preliminary data.</text>
</comment>
<dbReference type="PANTHER" id="PTHR46567:SF1">
    <property type="entry name" value="MEDIATOR OF RNA POLYMERASE II TRANSCRIPTION SUBUNIT 12"/>
    <property type="match status" value="1"/>
</dbReference>
<comment type="function">
    <text evidence="10">Component of the SRB8-11 complex. The SRB8-11 complex is a regulatory module of the Mediator complex which is itself involved in regulation of basal and activated RNA polymerase II-dependent transcription. The SRB8-11 complex may be involved in the transcriptional repression of a subset of genes regulated by Mediator. It may inhibit the association of the Mediator complex with RNA polymerase II to form the holoenzyme complex.</text>
</comment>
<comment type="subcellular location">
    <subcellularLocation>
        <location evidence="1">Nucleus</location>
    </subcellularLocation>
</comment>
<evidence type="ECO:0000256" key="11">
    <source>
        <dbReference type="ARBA" id="ARBA00032010"/>
    </source>
</evidence>
<protein>
    <recommendedName>
        <fullName evidence="4">Mediator of RNA polymerase II transcription subunit 12</fullName>
    </recommendedName>
    <alternativeName>
        <fullName evidence="11">Mediator complex subunit 12</fullName>
    </alternativeName>
</protein>
<dbReference type="PANTHER" id="PTHR46567">
    <property type="entry name" value="MEDIATOR OF RNA POLYMERASE II TRANSCRIPTION SUBUNIT 12"/>
    <property type="match status" value="1"/>
</dbReference>
<evidence type="ECO:0000256" key="10">
    <source>
        <dbReference type="ARBA" id="ARBA00025661"/>
    </source>
</evidence>
<feature type="region of interest" description="Disordered" evidence="12">
    <location>
        <begin position="1"/>
        <end position="212"/>
    </location>
</feature>
<dbReference type="Pfam" id="PF09497">
    <property type="entry name" value="Med12"/>
    <property type="match status" value="1"/>
</dbReference>
<comment type="similarity">
    <text evidence="2">Belongs to the Mediator complex subunit 12 family.</text>
</comment>
<dbReference type="InterPro" id="IPR019035">
    <property type="entry name" value="Mediator_Med12"/>
</dbReference>
<name>A0AAV9H0C2_9PEZI</name>
<evidence type="ECO:0000256" key="2">
    <source>
        <dbReference type="ARBA" id="ARBA00010289"/>
    </source>
</evidence>
<keyword evidence="8" id="KW-0804">Transcription</keyword>
<keyword evidence="5" id="KW-0678">Repressor</keyword>
<dbReference type="SMART" id="SM01281">
    <property type="entry name" value="Med12"/>
    <property type="match status" value="1"/>
</dbReference>
<evidence type="ECO:0000256" key="1">
    <source>
        <dbReference type="ARBA" id="ARBA00004123"/>
    </source>
</evidence>
<feature type="region of interest" description="Disordered" evidence="12">
    <location>
        <begin position="1041"/>
        <end position="1063"/>
    </location>
</feature>
<gene>
    <name evidence="14" type="ORF">QBC34DRAFT_205713</name>
</gene>
<dbReference type="InterPro" id="IPR057344">
    <property type="entry name" value="ARM_SRB8"/>
</dbReference>
<evidence type="ECO:0000256" key="4">
    <source>
        <dbReference type="ARBA" id="ARBA00019622"/>
    </source>
</evidence>
<dbReference type="Pfam" id="PF25326">
    <property type="entry name" value="ARM_SRB8"/>
    <property type="match status" value="1"/>
</dbReference>
<reference evidence="14" key="1">
    <citation type="journal article" date="2023" name="Mol. Phylogenet. Evol.">
        <title>Genome-scale phylogeny and comparative genomics of the fungal order Sordariales.</title>
        <authorList>
            <person name="Hensen N."/>
            <person name="Bonometti L."/>
            <person name="Westerberg I."/>
            <person name="Brannstrom I.O."/>
            <person name="Guillou S."/>
            <person name="Cros-Aarteil S."/>
            <person name="Calhoun S."/>
            <person name="Haridas S."/>
            <person name="Kuo A."/>
            <person name="Mondo S."/>
            <person name="Pangilinan J."/>
            <person name="Riley R."/>
            <person name="LaButti K."/>
            <person name="Andreopoulos B."/>
            <person name="Lipzen A."/>
            <person name="Chen C."/>
            <person name="Yan M."/>
            <person name="Daum C."/>
            <person name="Ng V."/>
            <person name="Clum A."/>
            <person name="Steindorff A."/>
            <person name="Ohm R.A."/>
            <person name="Martin F."/>
            <person name="Silar P."/>
            <person name="Natvig D.O."/>
            <person name="Lalanne C."/>
            <person name="Gautier V."/>
            <person name="Ament-Velasquez S.L."/>
            <person name="Kruys A."/>
            <person name="Hutchinson M.I."/>
            <person name="Powell A.J."/>
            <person name="Barry K."/>
            <person name="Miller A.N."/>
            <person name="Grigoriev I.V."/>
            <person name="Debuchy R."/>
            <person name="Gladieux P."/>
            <person name="Hiltunen Thoren M."/>
            <person name="Johannesson H."/>
        </authorList>
    </citation>
    <scope>NUCLEOTIDE SEQUENCE</scope>
    <source>
        <strain evidence="14">PSN243</strain>
    </source>
</reference>
<evidence type="ECO:0000256" key="12">
    <source>
        <dbReference type="SAM" id="MobiDB-lite"/>
    </source>
</evidence>
<evidence type="ECO:0000256" key="8">
    <source>
        <dbReference type="ARBA" id="ARBA00023163"/>
    </source>
</evidence>
<keyword evidence="6" id="KW-0805">Transcription regulation</keyword>
<evidence type="ECO:0000313" key="15">
    <source>
        <dbReference type="Proteomes" id="UP001321760"/>
    </source>
</evidence>
<accession>A0AAV9H0C2</accession>
<feature type="domain" description="Mediator complex subunit Med12" evidence="13">
    <location>
        <begin position="290"/>
        <end position="353"/>
    </location>
</feature>
<organism evidence="14 15">
    <name type="scientific">Podospora aff. communis PSN243</name>
    <dbReference type="NCBI Taxonomy" id="3040156"/>
    <lineage>
        <taxon>Eukaryota</taxon>
        <taxon>Fungi</taxon>
        <taxon>Dikarya</taxon>
        <taxon>Ascomycota</taxon>
        <taxon>Pezizomycotina</taxon>
        <taxon>Sordariomycetes</taxon>
        <taxon>Sordariomycetidae</taxon>
        <taxon>Sordariales</taxon>
        <taxon>Podosporaceae</taxon>
        <taxon>Podospora</taxon>
    </lineage>
</organism>
<keyword evidence="7" id="KW-0010">Activator</keyword>
<proteinExistence type="inferred from homology"/>
<keyword evidence="15" id="KW-1185">Reference proteome</keyword>
<feature type="compositionally biased region" description="Polar residues" evidence="12">
    <location>
        <begin position="1041"/>
        <end position="1052"/>
    </location>
</feature>
<evidence type="ECO:0000256" key="6">
    <source>
        <dbReference type="ARBA" id="ARBA00023015"/>
    </source>
</evidence>
<evidence type="ECO:0000256" key="7">
    <source>
        <dbReference type="ARBA" id="ARBA00023159"/>
    </source>
</evidence>
<evidence type="ECO:0000313" key="14">
    <source>
        <dbReference type="EMBL" id="KAK4453420.1"/>
    </source>
</evidence>
<sequence>MTSRPPLGVQQRQPSRKLSGPNLSQRPAQRQRAYLPPSPIRKETTFHDFSPTATDASDAAQKYGAQRRGGSRLKLELSHDPTDAITHVGISESPNAIDSSKPFTPSRIMPPTDSSDLGDMSPHLSAQTQAVDHDGPLPMPARRPRFTADIPRRGPPPSAAIRPKKAPPGPPQAYTVEVPAAAPRYQLPSKADSQRSRADGAEGRLAPPPSVGYADFFPWTGKHPEDQFSENAIRQGFFDKAPQAQTETSSAKGIIFTALKHKNGLVALSSVYTGLIGERRNKSLITTPSTFKPPPRVTVTDGKREQWMRDLANPTASLRRLCRTIPHGIRGRLLLDKCMNERVPTDRAVWFAKCVGANEIRSFRRKGAGNLVVGGGEAKFHREWTTVVEQFVENAVFGFEDADWKGKLTYCIRLATHLYAEHLIDRDHYMEWLVQGLENSDQAKLPMWMIITEIYWKDLLRFRKYGRRLVTALVRHHHDIHDHPDGDILHPLLSKLTTLLNTLILCSPENFVVPNTWPKYRDSLKSCLSSGDQARQNAFLAINNRNDQLVASANRSQPAARHILVRMLDGTLQAPMPDELPAQCWNISKDNAALGKALLEWCTSLYRPGIAKVFVSSRILQHWSTLGLDSTTVILEFLDADPLTEQGRKCALYHLVCELVRSGHFSVSRYIQWRMARGSLTTPDEVAPDGPCGSRLLVELPTHALKSSQKSNRDGMLRRAGFSVSDEAKDAEMAIKCLKQTLGLPIEIDDPILQRKPLSIKKLSRKIGSSCRSLKAEVGAWLRNGITAGDEKKGSSGDQGPDISPAIFNAIRTVLEAAEDFSMLADVLGSLTGQSNVETLAAVTDTVSCHFFILSAIGVSKTLFGSLRKRLQVLGREQETGIRPLLASLAGLASRIPGLETLTKQLQAELALVDRHNPVDACSPVSDSMALRLQDDDVTLHEEIEKNLASGTSLDRNTMEHLFQTIVQRLQSCWGKADDNQRAYSRLLARLRIFDSQHFDNIMMKWLFSLRTMRNRPSVLRIFPLLVSVGCLSMPSILATTSESGRGQSSTMPRPPGPSAPSTQVVQMTFRTRYMQEVLQLFISPVPQDGLIAPEESYRFSILQDQACRESPKELLGLIRLALAEYSHSRAQQDLDGLPLDDADIQARLLGLVKLLVLKDAAGVSRALVVKSSDAHVGRWIDYMTTKLLIPTAEEETRITFDQVLALTNEFTLPFCQVKLSLSLASNDQSSPEAADRQQILLELFANAMDKAIDARNISWIGMLSCLSPEITHHLKNRAQTRFLDLLPSPRNLPPTDGTLEQCLQMAENLLSVIDAIIRGGSMGRPPQLVPAMIDKFADMWEILALPEAGAKPPVLNNWLPFLLNFITLHTQTFDTSKPSNEVRAKALIICAGLIQELDALHGPGVDTKALSSRVFDLACLLADNVTDESRIVCARAIGGAIWDTRLKYIFSFEPPPGDNFMLSHKDKTGPAAARAARPTSMSMGGLLGTPAYLWGVDPQPPQRLTPFLYRSWDLLSDPSPIIGENDGSLPLQFFESRRRN</sequence>
<evidence type="ECO:0000259" key="13">
    <source>
        <dbReference type="SMART" id="SM01281"/>
    </source>
</evidence>
<feature type="compositionally biased region" description="Polar residues" evidence="12">
    <location>
        <begin position="92"/>
        <end position="103"/>
    </location>
</feature>
<reference evidence="14" key="2">
    <citation type="submission" date="2023-05" db="EMBL/GenBank/DDBJ databases">
        <authorList>
            <consortium name="Lawrence Berkeley National Laboratory"/>
            <person name="Steindorff A."/>
            <person name="Hensen N."/>
            <person name="Bonometti L."/>
            <person name="Westerberg I."/>
            <person name="Brannstrom I.O."/>
            <person name="Guillou S."/>
            <person name="Cros-Aarteil S."/>
            <person name="Calhoun S."/>
            <person name="Haridas S."/>
            <person name="Kuo A."/>
            <person name="Mondo S."/>
            <person name="Pangilinan J."/>
            <person name="Riley R."/>
            <person name="Labutti K."/>
            <person name="Andreopoulos B."/>
            <person name="Lipzen A."/>
            <person name="Chen C."/>
            <person name="Yanf M."/>
            <person name="Daum C."/>
            <person name="Ng V."/>
            <person name="Clum A."/>
            <person name="Ohm R."/>
            <person name="Martin F."/>
            <person name="Silar P."/>
            <person name="Natvig D."/>
            <person name="Lalanne C."/>
            <person name="Gautier V."/>
            <person name="Ament-Velasquez S.L."/>
            <person name="Kruys A."/>
            <person name="Hutchinson M.I."/>
            <person name="Powell A.J."/>
            <person name="Barry K."/>
            <person name="Miller A.N."/>
            <person name="Grigoriev I.V."/>
            <person name="Debuchy R."/>
            <person name="Gladieux P."/>
            <person name="Thoren M.H."/>
            <person name="Johannesson H."/>
        </authorList>
    </citation>
    <scope>NUCLEOTIDE SEQUENCE</scope>
    <source>
        <strain evidence="14">PSN243</strain>
    </source>
</reference>
<dbReference type="EMBL" id="MU865920">
    <property type="protein sequence ID" value="KAK4453420.1"/>
    <property type="molecule type" value="Genomic_DNA"/>
</dbReference>
<evidence type="ECO:0000256" key="5">
    <source>
        <dbReference type="ARBA" id="ARBA00022491"/>
    </source>
</evidence>